<keyword evidence="3" id="KW-1185">Reference proteome</keyword>
<dbReference type="Gene3D" id="3.80.10.10">
    <property type="entry name" value="Ribonuclease Inhibitor"/>
    <property type="match status" value="1"/>
</dbReference>
<comment type="caution">
    <text evidence="2">The sequence shown here is derived from an EMBL/GenBank/DDBJ whole genome shotgun (WGS) entry which is preliminary data.</text>
</comment>
<accession>A0ABQ7K010</accession>
<feature type="compositionally biased region" description="Acidic residues" evidence="1">
    <location>
        <begin position="509"/>
        <end position="554"/>
    </location>
</feature>
<protein>
    <recommendedName>
        <fullName evidence="4">F-box domain-containing protein</fullName>
    </recommendedName>
</protein>
<dbReference type="InterPro" id="IPR032675">
    <property type="entry name" value="LRR_dom_sf"/>
</dbReference>
<evidence type="ECO:0000313" key="2">
    <source>
        <dbReference type="EMBL" id="KAG0288028.1"/>
    </source>
</evidence>
<evidence type="ECO:0000313" key="3">
    <source>
        <dbReference type="Proteomes" id="UP001194696"/>
    </source>
</evidence>
<evidence type="ECO:0000256" key="1">
    <source>
        <dbReference type="SAM" id="MobiDB-lite"/>
    </source>
</evidence>
<reference evidence="2 3" key="1">
    <citation type="journal article" date="2020" name="Fungal Divers.">
        <title>Resolving the Mortierellaceae phylogeny through synthesis of multi-gene phylogenetics and phylogenomics.</title>
        <authorList>
            <person name="Vandepol N."/>
            <person name="Liber J."/>
            <person name="Desiro A."/>
            <person name="Na H."/>
            <person name="Kennedy M."/>
            <person name="Barry K."/>
            <person name="Grigoriev I.V."/>
            <person name="Miller A.N."/>
            <person name="O'Donnell K."/>
            <person name="Stajich J.E."/>
            <person name="Bonito G."/>
        </authorList>
    </citation>
    <scope>NUCLEOTIDE SEQUENCE [LARGE SCALE GENOMIC DNA]</scope>
    <source>
        <strain evidence="2 3">AD045</strain>
    </source>
</reference>
<dbReference type="SUPFAM" id="SSF52047">
    <property type="entry name" value="RNI-like"/>
    <property type="match status" value="1"/>
</dbReference>
<evidence type="ECO:0008006" key="4">
    <source>
        <dbReference type="Google" id="ProtNLM"/>
    </source>
</evidence>
<organism evidence="2 3">
    <name type="scientific">Linnemannia gamsii</name>
    <dbReference type="NCBI Taxonomy" id="64522"/>
    <lineage>
        <taxon>Eukaryota</taxon>
        <taxon>Fungi</taxon>
        <taxon>Fungi incertae sedis</taxon>
        <taxon>Mucoromycota</taxon>
        <taxon>Mortierellomycotina</taxon>
        <taxon>Mortierellomycetes</taxon>
        <taxon>Mortierellales</taxon>
        <taxon>Mortierellaceae</taxon>
        <taxon>Linnemannia</taxon>
    </lineage>
</organism>
<feature type="region of interest" description="Disordered" evidence="1">
    <location>
        <begin position="509"/>
        <end position="561"/>
    </location>
</feature>
<gene>
    <name evidence="2" type="ORF">BGZ96_008147</name>
</gene>
<dbReference type="Proteomes" id="UP001194696">
    <property type="component" value="Unassembled WGS sequence"/>
</dbReference>
<proteinExistence type="predicted"/>
<name>A0ABQ7K010_9FUNG</name>
<sequence length="580" mass="66830">MSISKLINEDNVLRSLHPHLGKSDLQRLALVNIAWNAAFQALVWRNLAFSRGMLYVDLFDNSDEYNSVILKNAAYIERIYFRGCPNPATFLLFFSPCHNIRSLDCYLQYELPQDIFACLTIVEQNQGLVSLFIDGIPIKRLGVAQKFLQVLSHHTSLRRLEFKSADSKISEHLFKAVLQSVPPTLHTLDLKWSIETQDDNDFEFRDHHVILPGWANNRIKTLELNKKLAGYEESVVIPFLRHCVQLDNFRPPPQSPFECSSVLTKTLREYCPSLRRVLISNQDHDSVIASVVNGSRALNEFRIRYYGSVGSDLVMSLIAQAAHIHTIEFEDGIFVRSADIQMILSYCSGLNTFTVEDWQEDGHESLLEIKDMVSSPWVCLGLRSLTLPIGSDYGVDTEELGDERRRRRQEVIMKAYKQLGALSKLRTLSFGSQVPKENSAQFMLDSEGKRDFDMTLASGLDHLKGLKELWRLDVAALRHRMRERELRWINENWPFFRDLRGIYMYEGEELSEDEDEENEEEGGKEEEEGGKEEEEEVEEEEGNVGVQLEDDGLSEPEREGKMTRRHVTWLLGKRPYAELY</sequence>
<dbReference type="EMBL" id="JAAAIM010000440">
    <property type="protein sequence ID" value="KAG0288028.1"/>
    <property type="molecule type" value="Genomic_DNA"/>
</dbReference>